<reference evidence="2" key="1">
    <citation type="submission" date="2012-08" db="EMBL/GenBank/DDBJ databases">
        <title>Comparative genomics of metastatic and non-metastatic Leishmania guyanensis provides insights into polygenic factors involved in Leishmania RNA virus infection.</title>
        <authorList>
            <person name="Smith D."/>
            <person name="Hertz-Fowler C."/>
            <person name="Martin R."/>
            <person name="Dickens N."/>
            <person name="Fasel N."/>
            <person name="Falquet L."/>
            <person name="Beverley S."/>
            <person name="Zangger H."/>
            <person name="Calderon-Copete S."/>
            <person name="Mottram J."/>
            <person name="Xenarios I."/>
        </authorList>
    </citation>
    <scope>NUCLEOTIDE SEQUENCE</scope>
    <source>
        <strain evidence="2">MHOM/BR/75/M4147/SSU:IR2SAT-LUC</strain>
    </source>
</reference>
<dbReference type="AlphaFoldDB" id="A0A1E1IVM8"/>
<protein>
    <submittedName>
        <fullName evidence="2">Uncharacterized protein</fullName>
    </submittedName>
</protein>
<proteinExistence type="predicted"/>
<keyword evidence="1" id="KW-0472">Membrane</keyword>
<keyword evidence="1" id="KW-0812">Transmembrane</keyword>
<feature type="transmembrane region" description="Helical" evidence="1">
    <location>
        <begin position="328"/>
        <end position="345"/>
    </location>
</feature>
<keyword evidence="1" id="KW-1133">Transmembrane helix</keyword>
<organism evidence="2">
    <name type="scientific">Leishmania guyanensis</name>
    <dbReference type="NCBI Taxonomy" id="5670"/>
    <lineage>
        <taxon>Eukaryota</taxon>
        <taxon>Discoba</taxon>
        <taxon>Euglenozoa</taxon>
        <taxon>Kinetoplastea</taxon>
        <taxon>Metakinetoplastina</taxon>
        <taxon>Trypanosomatida</taxon>
        <taxon>Trypanosomatidae</taxon>
        <taxon>Leishmaniinae</taxon>
        <taxon>Leishmania</taxon>
        <taxon>Leishmania guyanensis species complex</taxon>
    </lineage>
</organism>
<gene>
    <name evidence="2" type="primary">LgM4147LRVhigh.21.00990.00070</name>
    <name evidence="2" type="ORF">BN36_2128530</name>
</gene>
<sequence length="372" mass="40657">MLIMEQFYATLSPSLSLSLACQQWRMAASTATQNTGGCSSEPHEGRLRLVYAAHQSLEDDLSTFLAFSAAARKHDEIADPTNEGFSPWTGVMESATKCIGATSRCLRLFNPTRTVTQSKGMTLLAKLYGTGAAPHERVSTFLSHIREAFDGVLPVEIALSGGHCLRRLDPSAADEYLVAFIIDWVTLAEEQADPFRRRFRELLSTHKPFHFHFRAAVLLQIECAALSGHNKHVFAAYSTQALDSILTPVTREELKKYEVTCWQDAARHREVESVAAAPFASAAPVSTTSAVLAPYKQQETQRGTSLGMSRGGAVTPSSSGMANWRRDAIRIGALLLLLAVLLRLVSGPLARLLKRALQVARAAPAHQRTLTL</sequence>
<evidence type="ECO:0000256" key="1">
    <source>
        <dbReference type="SAM" id="Phobius"/>
    </source>
</evidence>
<accession>A0A1E1IVM8</accession>
<dbReference type="EMBL" id="CALQ01000825">
    <property type="protein sequence ID" value="CCM15353.1"/>
    <property type="molecule type" value="Genomic_DNA"/>
</dbReference>
<name>A0A1E1IVM8_LEIGU</name>
<evidence type="ECO:0000313" key="2">
    <source>
        <dbReference type="EMBL" id="CCM15353.1"/>
    </source>
</evidence>